<organism evidence="1 2">
    <name type="scientific">Bacillus spongiae</name>
    <dbReference type="NCBI Taxonomy" id="2683610"/>
    <lineage>
        <taxon>Bacteria</taxon>
        <taxon>Bacillati</taxon>
        <taxon>Bacillota</taxon>
        <taxon>Bacilli</taxon>
        <taxon>Bacillales</taxon>
        <taxon>Bacillaceae</taxon>
        <taxon>Bacillus</taxon>
    </lineage>
</organism>
<keyword evidence="2" id="KW-1185">Reference proteome</keyword>
<reference evidence="1 2" key="1">
    <citation type="journal article" date="2018" name="J. Microbiol.">
        <title>Bacillus spongiae sp. nov., isolated from sponge of Jeju Island.</title>
        <authorList>
            <person name="Lee G.E."/>
            <person name="Im W.T."/>
            <person name="Park J.S."/>
        </authorList>
    </citation>
    <scope>NUCLEOTIDE SEQUENCE [LARGE SCALE GENOMIC DNA]</scope>
    <source>
        <strain evidence="1 2">135PIL107-10</strain>
    </source>
</reference>
<accession>A0ABU8HEJ3</accession>
<comment type="caution">
    <text evidence="1">The sequence shown here is derived from an EMBL/GenBank/DDBJ whole genome shotgun (WGS) entry which is preliminary data.</text>
</comment>
<dbReference type="EMBL" id="JBBAXC010000007">
    <property type="protein sequence ID" value="MEI5907463.1"/>
    <property type="molecule type" value="Genomic_DNA"/>
</dbReference>
<gene>
    <name evidence="1" type="ORF">WAK64_10380</name>
</gene>
<dbReference type="InterPro" id="IPR024997">
    <property type="entry name" value="DUF3892"/>
</dbReference>
<dbReference type="Pfam" id="PF13031">
    <property type="entry name" value="DUF3892"/>
    <property type="match status" value="1"/>
</dbReference>
<proteinExistence type="predicted"/>
<dbReference type="RefSeq" id="WP_336586899.1">
    <property type="nucleotide sequence ID" value="NZ_JBBAXC010000007.1"/>
</dbReference>
<name>A0ABU8HEJ3_9BACI</name>
<evidence type="ECO:0000313" key="1">
    <source>
        <dbReference type="EMBL" id="MEI5907463.1"/>
    </source>
</evidence>
<sequence>MGERGFEEIYEEYKQQGMSQAKAEMAEEIPSEAEKIVAVRRNAEDDLIAFKTESGRELDYITALEEAKAGNLRNIDVIHRYGRDIIRSEPDGLKENNLSELPSF</sequence>
<evidence type="ECO:0000313" key="2">
    <source>
        <dbReference type="Proteomes" id="UP001312865"/>
    </source>
</evidence>
<dbReference type="Proteomes" id="UP001312865">
    <property type="component" value="Unassembled WGS sequence"/>
</dbReference>
<protein>
    <submittedName>
        <fullName evidence="1">DUF3892 domain-containing protein</fullName>
    </submittedName>
</protein>